<dbReference type="InterPro" id="IPR005078">
    <property type="entry name" value="Peptidase_C54"/>
</dbReference>
<keyword evidence="7" id="KW-0653">Protein transport</keyword>
<evidence type="ECO:0000256" key="6">
    <source>
        <dbReference type="ARBA" id="ARBA00022801"/>
    </source>
</evidence>
<accession>A0A2H4UTG7</accession>
<keyword evidence="3" id="KW-0813">Transport</keyword>
<reference evidence="11" key="1">
    <citation type="journal article" date="2017" name="Elife">
        <title>The kinetoplastid-infecting Bodo saltans virus (BsV), a window into the most abundant giant viruses in the sea.</title>
        <authorList>
            <person name="Deeg C.M."/>
            <person name="Chow C.-E.T."/>
            <person name="Suttle C.A."/>
        </authorList>
    </citation>
    <scope>NUCLEOTIDE SEQUENCE</scope>
    <source>
        <strain evidence="11">NG1</strain>
    </source>
</reference>
<feature type="domain" description="Peptidase C54 catalytic" evidence="10">
    <location>
        <begin position="74"/>
        <end position="308"/>
    </location>
</feature>
<evidence type="ECO:0000256" key="8">
    <source>
        <dbReference type="ARBA" id="ARBA00023006"/>
    </source>
</evidence>
<dbReference type="GO" id="GO:0016485">
    <property type="term" value="P:protein processing"/>
    <property type="evidence" value="ECO:0007669"/>
    <property type="project" value="TreeGrafter"/>
</dbReference>
<dbReference type="GO" id="GO:0004197">
    <property type="term" value="F:cysteine-type endopeptidase activity"/>
    <property type="evidence" value="ECO:0007669"/>
    <property type="project" value="TreeGrafter"/>
</dbReference>
<evidence type="ECO:0000256" key="9">
    <source>
        <dbReference type="ARBA" id="ARBA00029362"/>
    </source>
</evidence>
<dbReference type="Proteomes" id="UP000240325">
    <property type="component" value="Segment"/>
</dbReference>
<dbReference type="InterPro" id="IPR038765">
    <property type="entry name" value="Papain-like_cys_pep_sf"/>
</dbReference>
<evidence type="ECO:0000256" key="1">
    <source>
        <dbReference type="ARBA" id="ARBA00004496"/>
    </source>
</evidence>
<evidence type="ECO:0000259" key="10">
    <source>
        <dbReference type="Pfam" id="PF03416"/>
    </source>
</evidence>
<protein>
    <submittedName>
        <fullName evidence="11">C54-like peptidase</fullName>
    </submittedName>
</protein>
<comment type="subcellular location">
    <subcellularLocation>
        <location evidence="1">Cytoplasm</location>
    </subcellularLocation>
</comment>
<evidence type="ECO:0000256" key="7">
    <source>
        <dbReference type="ARBA" id="ARBA00022927"/>
    </source>
</evidence>
<evidence type="ECO:0000313" key="11">
    <source>
        <dbReference type="EMBL" id="ATZ80233.1"/>
    </source>
</evidence>
<dbReference type="EMBL" id="MF782455">
    <property type="protein sequence ID" value="ATZ80233.1"/>
    <property type="molecule type" value="Genomic_DNA"/>
</dbReference>
<sequence>MSYSEQLVLMYTNYKISFLDICNSIYKNIYQKLNDGLNYFYILGYKYGVSHDTDDDFLYMDDFDFDKKNELANQNVMYFSYREKFIPLSNGMTNDIGWGCMIRTGQMMLYESLKRNIKFCSKIDNMDILFHDIPASPFSIHRFTEFGEMHNIPVGSWFSPTSLIFVLKNLVKNSPANDYLKIIAPSNTIYKNKVNEELKHSECLLLTSVMAGIGNINDVYHKQIIKCLEHYTTIGIIGGKPRKSLYFIGSHDNKLIYLDPHMVKKAFVNEETCYQDDKFVGSTEISNMDPCMILCFYLKNVKDLNNLEEFIEQQFSGEQLLFNFCEQEIQTKVKAIDDGDWVGIISDD</sequence>
<dbReference type="InterPro" id="IPR046792">
    <property type="entry name" value="Peptidase_C54_cat"/>
</dbReference>
<proteinExistence type="inferred from homology"/>
<comment type="catalytic activity">
    <reaction evidence="9">
        <text>[protein]-C-terminal L-amino acid-glycyl-phosphatidylethanolamide + H2O = [protein]-C-terminal L-amino acid-glycine + a 1,2-diacyl-sn-glycero-3-phosphoethanolamine</text>
        <dbReference type="Rhea" id="RHEA:67548"/>
        <dbReference type="Rhea" id="RHEA-COMP:17323"/>
        <dbReference type="Rhea" id="RHEA-COMP:17324"/>
        <dbReference type="ChEBI" id="CHEBI:15377"/>
        <dbReference type="ChEBI" id="CHEBI:64612"/>
        <dbReference type="ChEBI" id="CHEBI:172940"/>
        <dbReference type="ChEBI" id="CHEBI:172941"/>
    </reaction>
    <physiologicalReaction direction="left-to-right" evidence="9">
        <dbReference type="Rhea" id="RHEA:67549"/>
    </physiologicalReaction>
</comment>
<dbReference type="Pfam" id="PF03416">
    <property type="entry name" value="Peptidase_C54"/>
    <property type="match status" value="1"/>
</dbReference>
<evidence type="ECO:0000313" key="12">
    <source>
        <dbReference type="Proteomes" id="UP000240325"/>
    </source>
</evidence>
<keyword evidence="6" id="KW-0378">Hydrolase</keyword>
<dbReference type="PANTHER" id="PTHR22624">
    <property type="entry name" value="CYSTEINE PROTEASE ATG4"/>
    <property type="match status" value="1"/>
</dbReference>
<keyword evidence="4" id="KW-0963">Cytoplasm</keyword>
<organism evidence="11">
    <name type="scientific">Bodo saltans virus</name>
    <dbReference type="NCBI Taxonomy" id="2024608"/>
    <lineage>
        <taxon>Viruses</taxon>
        <taxon>Varidnaviria</taxon>
        <taxon>Bamfordvirae</taxon>
        <taxon>Nucleocytoviricota</taxon>
        <taxon>Megaviricetes</taxon>
        <taxon>Imitervirales</taxon>
        <taxon>Mimiviridae</taxon>
        <taxon>Klosneuvirinae</taxon>
        <taxon>Theiavirus</taxon>
        <taxon>Theiavirus salishense</taxon>
    </lineage>
</organism>
<dbReference type="GO" id="GO:0015031">
    <property type="term" value="P:protein transport"/>
    <property type="evidence" value="ECO:0007669"/>
    <property type="project" value="UniProtKB-KW"/>
</dbReference>
<evidence type="ECO:0000256" key="3">
    <source>
        <dbReference type="ARBA" id="ARBA00022448"/>
    </source>
</evidence>
<comment type="similarity">
    <text evidence="2">Belongs to the peptidase C54 family.</text>
</comment>
<dbReference type="PANTHER" id="PTHR22624:SF49">
    <property type="entry name" value="CYSTEINE PROTEASE"/>
    <property type="match status" value="1"/>
</dbReference>
<gene>
    <name evidence="11" type="ORF">BMW23_0175</name>
</gene>
<evidence type="ECO:0000256" key="5">
    <source>
        <dbReference type="ARBA" id="ARBA00022670"/>
    </source>
</evidence>
<keyword evidence="12" id="KW-1185">Reference proteome</keyword>
<dbReference type="SUPFAM" id="SSF54001">
    <property type="entry name" value="Cysteine proteinases"/>
    <property type="match status" value="1"/>
</dbReference>
<evidence type="ECO:0000256" key="2">
    <source>
        <dbReference type="ARBA" id="ARBA00010958"/>
    </source>
</evidence>
<keyword evidence="5" id="KW-0645">Protease</keyword>
<keyword evidence="8" id="KW-0072">Autophagy</keyword>
<evidence type="ECO:0000256" key="4">
    <source>
        <dbReference type="ARBA" id="ARBA00022490"/>
    </source>
</evidence>
<dbReference type="GO" id="GO:0019786">
    <property type="term" value="F:protein-phosphatidylethanolamide deconjugating activity"/>
    <property type="evidence" value="ECO:0007669"/>
    <property type="project" value="InterPro"/>
</dbReference>
<name>A0A2H4UTG7_9VIRU</name>